<dbReference type="OrthoDB" id="3130806at2759"/>
<name>A0A4S8L3X2_DENBC</name>
<dbReference type="Proteomes" id="UP000297245">
    <property type="component" value="Unassembled WGS sequence"/>
</dbReference>
<keyword evidence="2" id="KW-1185">Reference proteome</keyword>
<evidence type="ECO:0000313" key="1">
    <source>
        <dbReference type="EMBL" id="THU83232.1"/>
    </source>
</evidence>
<gene>
    <name evidence="1" type="ORF">K435DRAFT_844109</name>
</gene>
<reference evidence="1 2" key="1">
    <citation type="journal article" date="2019" name="Nat. Ecol. Evol.">
        <title>Megaphylogeny resolves global patterns of mushroom evolution.</title>
        <authorList>
            <person name="Varga T."/>
            <person name="Krizsan K."/>
            <person name="Foldi C."/>
            <person name="Dima B."/>
            <person name="Sanchez-Garcia M."/>
            <person name="Sanchez-Ramirez S."/>
            <person name="Szollosi G.J."/>
            <person name="Szarkandi J.G."/>
            <person name="Papp V."/>
            <person name="Albert L."/>
            <person name="Andreopoulos W."/>
            <person name="Angelini C."/>
            <person name="Antonin V."/>
            <person name="Barry K.W."/>
            <person name="Bougher N.L."/>
            <person name="Buchanan P."/>
            <person name="Buyck B."/>
            <person name="Bense V."/>
            <person name="Catcheside P."/>
            <person name="Chovatia M."/>
            <person name="Cooper J."/>
            <person name="Damon W."/>
            <person name="Desjardin D."/>
            <person name="Finy P."/>
            <person name="Geml J."/>
            <person name="Haridas S."/>
            <person name="Hughes K."/>
            <person name="Justo A."/>
            <person name="Karasinski D."/>
            <person name="Kautmanova I."/>
            <person name="Kiss B."/>
            <person name="Kocsube S."/>
            <person name="Kotiranta H."/>
            <person name="LaButti K.M."/>
            <person name="Lechner B.E."/>
            <person name="Liimatainen K."/>
            <person name="Lipzen A."/>
            <person name="Lukacs Z."/>
            <person name="Mihaltcheva S."/>
            <person name="Morgado L.N."/>
            <person name="Niskanen T."/>
            <person name="Noordeloos M.E."/>
            <person name="Ohm R.A."/>
            <person name="Ortiz-Santana B."/>
            <person name="Ovrebo C."/>
            <person name="Racz N."/>
            <person name="Riley R."/>
            <person name="Savchenko A."/>
            <person name="Shiryaev A."/>
            <person name="Soop K."/>
            <person name="Spirin V."/>
            <person name="Szebenyi C."/>
            <person name="Tomsovsky M."/>
            <person name="Tulloss R.E."/>
            <person name="Uehling J."/>
            <person name="Grigoriev I.V."/>
            <person name="Vagvolgyi C."/>
            <person name="Papp T."/>
            <person name="Martin F.M."/>
            <person name="Miettinen O."/>
            <person name="Hibbett D.S."/>
            <person name="Nagy L.G."/>
        </authorList>
    </citation>
    <scope>NUCLEOTIDE SEQUENCE [LARGE SCALE GENOMIC DNA]</scope>
    <source>
        <strain evidence="1 2">CBS 962.96</strain>
    </source>
</reference>
<accession>A0A4S8L3X2</accession>
<sequence length="106" mass="12460">MFSCCCSPRKRKPRVQVVVDDEESRLLGPQAEIDVQVPEQEEETLRVGPGRDREEVERMMERSRRLRERLDGIVRSKESKMVNIHRHYCDYSVSSSQSHSNSRARE</sequence>
<proteinExistence type="predicted"/>
<dbReference type="EMBL" id="ML179676">
    <property type="protein sequence ID" value="THU83232.1"/>
    <property type="molecule type" value="Genomic_DNA"/>
</dbReference>
<dbReference type="AlphaFoldDB" id="A0A4S8L3X2"/>
<protein>
    <submittedName>
        <fullName evidence="1">Uncharacterized protein</fullName>
    </submittedName>
</protein>
<organism evidence="1 2">
    <name type="scientific">Dendrothele bispora (strain CBS 962.96)</name>
    <dbReference type="NCBI Taxonomy" id="1314807"/>
    <lineage>
        <taxon>Eukaryota</taxon>
        <taxon>Fungi</taxon>
        <taxon>Dikarya</taxon>
        <taxon>Basidiomycota</taxon>
        <taxon>Agaricomycotina</taxon>
        <taxon>Agaricomycetes</taxon>
        <taxon>Agaricomycetidae</taxon>
        <taxon>Agaricales</taxon>
        <taxon>Agaricales incertae sedis</taxon>
        <taxon>Dendrothele</taxon>
    </lineage>
</organism>
<evidence type="ECO:0000313" key="2">
    <source>
        <dbReference type="Proteomes" id="UP000297245"/>
    </source>
</evidence>